<sequence>MTTEGTLPGQLTGMQLAKAAYPTNPNNPLPANEQVSSDWVDVSVLVNFLQPGYNTQYKLNSDGTPSTTLENQFVIKVNQSTKQIVISFKGSDALSNWTSDLTDGGASEYLKIVDQVQAAYDALSADSVFAGYTFSTTGHSLGGAMAQTFALKNGLDVQVYNSLPIPSSLVANGISARPISMP</sequence>
<accession>A0A7X9X6B5</accession>
<reference evidence="1 2" key="1">
    <citation type="submission" date="2020-04" db="EMBL/GenBank/DDBJ databases">
        <title>Paraburkholderia sp. G-4-1-8 isolated from soil.</title>
        <authorList>
            <person name="Dahal R.H."/>
        </authorList>
    </citation>
    <scope>NUCLEOTIDE SEQUENCE [LARGE SCALE GENOMIC DNA]</scope>
    <source>
        <strain evidence="1 2">G-4-1-8</strain>
    </source>
</reference>
<evidence type="ECO:0008006" key="3">
    <source>
        <dbReference type="Google" id="ProtNLM"/>
    </source>
</evidence>
<organism evidence="1 2">
    <name type="scientific">Paraburkholderia antibiotica</name>
    <dbReference type="NCBI Taxonomy" id="2728839"/>
    <lineage>
        <taxon>Bacteria</taxon>
        <taxon>Pseudomonadati</taxon>
        <taxon>Pseudomonadota</taxon>
        <taxon>Betaproteobacteria</taxon>
        <taxon>Burkholderiales</taxon>
        <taxon>Burkholderiaceae</taxon>
        <taxon>Paraburkholderia</taxon>
    </lineage>
</organism>
<dbReference type="Proteomes" id="UP000583127">
    <property type="component" value="Unassembled WGS sequence"/>
</dbReference>
<proteinExistence type="predicted"/>
<protein>
    <recommendedName>
        <fullName evidence="3">Fungal lipase-like domain-containing protein</fullName>
    </recommendedName>
</protein>
<evidence type="ECO:0000313" key="1">
    <source>
        <dbReference type="EMBL" id="NML31737.1"/>
    </source>
</evidence>
<dbReference type="EMBL" id="JABBFZ010000006">
    <property type="protein sequence ID" value="NML31737.1"/>
    <property type="molecule type" value="Genomic_DNA"/>
</dbReference>
<dbReference type="AlphaFoldDB" id="A0A7X9X6B5"/>
<dbReference type="InterPro" id="IPR029058">
    <property type="entry name" value="AB_hydrolase_fold"/>
</dbReference>
<dbReference type="SUPFAM" id="SSF53474">
    <property type="entry name" value="alpha/beta-Hydrolases"/>
    <property type="match status" value="1"/>
</dbReference>
<dbReference type="Pfam" id="PF26363">
    <property type="entry name" value="Phospholipase-like"/>
    <property type="match status" value="1"/>
</dbReference>
<evidence type="ECO:0000313" key="2">
    <source>
        <dbReference type="Proteomes" id="UP000583127"/>
    </source>
</evidence>
<gene>
    <name evidence="1" type="ORF">HHL14_12930</name>
</gene>
<name>A0A7X9X6B5_9BURK</name>
<dbReference type="Gene3D" id="3.40.50.1820">
    <property type="entry name" value="alpha/beta hydrolase"/>
    <property type="match status" value="1"/>
</dbReference>
<comment type="caution">
    <text evidence="1">The sequence shown here is derived from an EMBL/GenBank/DDBJ whole genome shotgun (WGS) entry which is preliminary data.</text>
</comment>
<dbReference type="RefSeq" id="WP_169498004.1">
    <property type="nucleotide sequence ID" value="NZ_JABBFZ010000006.1"/>
</dbReference>
<keyword evidence="2" id="KW-1185">Reference proteome</keyword>